<keyword evidence="5" id="KW-0812">Transmembrane</keyword>
<feature type="region of interest" description="Disordered" evidence="11">
    <location>
        <begin position="1"/>
        <end position="23"/>
    </location>
</feature>
<evidence type="ECO:0000256" key="8">
    <source>
        <dbReference type="ARBA" id="ARBA00023077"/>
    </source>
</evidence>
<keyword evidence="2" id="KW-0813">Transport</keyword>
<sequence>MALAQSAAPAGNATTENPDSDLGEITVTARRREENLQEVPISVTAFTQEDIAQKGITDRTSLADNTPSLFTINGGYPREFAYFALRGQGPAFGSTPGVVNYFAEVPNSVNIDGRVGSYFDLANVQVLAGPQGTLFGKNATGGNILFEPVKPQDRYEGYVRIQAGTYSDRRIEGALNIPIISDKVLLRVAGEIGRRDGYTKDVGPFFSGKDYDNLAYESVRVGLTLRPADGVEFYTMARYYNSHSNGSGTVLGAFNPAAGIDAGPPFGFLPVLAFYPGMVTAVAEQNARGPRKVAYNLDQFSDSRYWQVLNQATFELSDNLKLRNIISYSKLWTKYGYDYDATVNPISGQTSQVNPANPGLFTSGRVPTVAPTFFTEELQLQGTAFDKALTFTLGGFLDRQGWDGPAGIAEYTFFPFGTLLPTASAIFVSKNQSEAVFGQGTLELGRISPALEGFSLTGGLRYTWEHSFVSQTIFAPPAVEGTTDDQYLSYTATLDYDVSPTVHVYMTTRDAYKSGGVNGPVPVGSQFRTYAPERLADVEIGLKSQFDLGTVRGRFNIAAYRGIYSNIQRTTTELVTTPSGTIPLNITRSAAKGKIEGVEITAALIPTPGLTFTGTYSYINARYTEVTDASAGAILNGSPFPYTPKHKFSVGAKYETSLGSAGDFEIGVNYVRQSEVSTAQTNASFYRFLPAYGLLNASLDLRNIGGKSLDLGVFVTNLTDQARPVGVLDQYVGSTGTVGLTYTEPRMFGVRLGYRFGN</sequence>
<name>A0ABU8SD39_9SPHN</name>
<dbReference type="InterPro" id="IPR012910">
    <property type="entry name" value="Plug_dom"/>
</dbReference>
<keyword evidence="3" id="KW-1134">Transmembrane beta strand</keyword>
<keyword evidence="13" id="KW-0675">Receptor</keyword>
<evidence type="ECO:0000256" key="3">
    <source>
        <dbReference type="ARBA" id="ARBA00022452"/>
    </source>
</evidence>
<comment type="subcellular location">
    <subcellularLocation>
        <location evidence="1">Cell outer membrane</location>
        <topology evidence="1">Multi-pass membrane protein</topology>
    </subcellularLocation>
</comment>
<dbReference type="EMBL" id="JBBHJY010000007">
    <property type="protein sequence ID" value="MEJ6011168.1"/>
    <property type="molecule type" value="Genomic_DNA"/>
</dbReference>
<dbReference type="RefSeq" id="WP_339968095.1">
    <property type="nucleotide sequence ID" value="NZ_JBBHJY010000007.1"/>
</dbReference>
<evidence type="ECO:0000256" key="9">
    <source>
        <dbReference type="ARBA" id="ARBA00023136"/>
    </source>
</evidence>
<gene>
    <name evidence="13" type="ORF">WG900_14690</name>
</gene>
<evidence type="ECO:0000256" key="4">
    <source>
        <dbReference type="ARBA" id="ARBA00022496"/>
    </source>
</evidence>
<evidence type="ECO:0000256" key="7">
    <source>
        <dbReference type="ARBA" id="ARBA00023065"/>
    </source>
</evidence>
<keyword evidence="9" id="KW-0472">Membrane</keyword>
<comment type="caution">
    <text evidence="13">The sequence shown here is derived from an EMBL/GenBank/DDBJ whole genome shotgun (WGS) entry which is preliminary data.</text>
</comment>
<accession>A0ABU8SD39</accession>
<keyword evidence="4" id="KW-0410">Iron transport</keyword>
<evidence type="ECO:0000313" key="14">
    <source>
        <dbReference type="Proteomes" id="UP001379235"/>
    </source>
</evidence>
<proteinExistence type="predicted"/>
<evidence type="ECO:0000313" key="13">
    <source>
        <dbReference type="EMBL" id="MEJ6011168.1"/>
    </source>
</evidence>
<dbReference type="InterPro" id="IPR039426">
    <property type="entry name" value="TonB-dep_rcpt-like"/>
</dbReference>
<organism evidence="13 14">
    <name type="scientific">Novosphingobium aquae</name>
    <dbReference type="NCBI Taxonomy" id="3133435"/>
    <lineage>
        <taxon>Bacteria</taxon>
        <taxon>Pseudomonadati</taxon>
        <taxon>Pseudomonadota</taxon>
        <taxon>Alphaproteobacteria</taxon>
        <taxon>Sphingomonadales</taxon>
        <taxon>Sphingomonadaceae</taxon>
        <taxon>Novosphingobium</taxon>
    </lineage>
</organism>
<evidence type="ECO:0000256" key="5">
    <source>
        <dbReference type="ARBA" id="ARBA00022692"/>
    </source>
</evidence>
<reference evidence="13 14" key="1">
    <citation type="submission" date="2024-03" db="EMBL/GenBank/DDBJ databases">
        <authorList>
            <person name="Jo J.-H."/>
        </authorList>
    </citation>
    <scope>NUCLEOTIDE SEQUENCE [LARGE SCALE GENOMIC DNA]</scope>
    <source>
        <strain evidence="13 14">AS3R-12</strain>
    </source>
</reference>
<dbReference type="Pfam" id="PF07715">
    <property type="entry name" value="Plug"/>
    <property type="match status" value="1"/>
</dbReference>
<evidence type="ECO:0000256" key="10">
    <source>
        <dbReference type="ARBA" id="ARBA00023237"/>
    </source>
</evidence>
<dbReference type="Gene3D" id="2.40.170.20">
    <property type="entry name" value="TonB-dependent receptor, beta-barrel domain"/>
    <property type="match status" value="1"/>
</dbReference>
<dbReference type="Proteomes" id="UP001379235">
    <property type="component" value="Unassembled WGS sequence"/>
</dbReference>
<protein>
    <submittedName>
        <fullName evidence="13">TonB-dependent receptor plug domain-containing protein</fullName>
    </submittedName>
</protein>
<evidence type="ECO:0000256" key="2">
    <source>
        <dbReference type="ARBA" id="ARBA00022448"/>
    </source>
</evidence>
<dbReference type="InterPro" id="IPR036942">
    <property type="entry name" value="Beta-barrel_TonB_sf"/>
</dbReference>
<evidence type="ECO:0000256" key="11">
    <source>
        <dbReference type="SAM" id="MobiDB-lite"/>
    </source>
</evidence>
<evidence type="ECO:0000256" key="6">
    <source>
        <dbReference type="ARBA" id="ARBA00023004"/>
    </source>
</evidence>
<keyword evidence="14" id="KW-1185">Reference proteome</keyword>
<evidence type="ECO:0000259" key="12">
    <source>
        <dbReference type="Pfam" id="PF07715"/>
    </source>
</evidence>
<dbReference type="PANTHER" id="PTHR32552:SF81">
    <property type="entry name" value="TONB-DEPENDENT OUTER MEMBRANE RECEPTOR"/>
    <property type="match status" value="1"/>
</dbReference>
<dbReference type="SUPFAM" id="SSF56935">
    <property type="entry name" value="Porins"/>
    <property type="match status" value="1"/>
</dbReference>
<evidence type="ECO:0000256" key="1">
    <source>
        <dbReference type="ARBA" id="ARBA00004571"/>
    </source>
</evidence>
<dbReference type="PANTHER" id="PTHR32552">
    <property type="entry name" value="FERRICHROME IRON RECEPTOR-RELATED"/>
    <property type="match status" value="1"/>
</dbReference>
<feature type="domain" description="TonB-dependent receptor plug" evidence="12">
    <location>
        <begin position="36"/>
        <end position="142"/>
    </location>
</feature>
<keyword evidence="7" id="KW-0406">Ion transport</keyword>
<keyword evidence="8" id="KW-0798">TonB box</keyword>
<keyword evidence="10" id="KW-0998">Cell outer membrane</keyword>
<keyword evidence="6" id="KW-0408">Iron</keyword>